<keyword evidence="3" id="KW-1185">Reference proteome</keyword>
<gene>
    <name evidence="2" type="ORF">IM660_18935</name>
</gene>
<feature type="transmembrane region" description="Helical" evidence="1">
    <location>
        <begin position="21"/>
        <end position="43"/>
    </location>
</feature>
<accession>A0A7M1SSS7</accession>
<keyword evidence="1" id="KW-0812">Transmembrane</keyword>
<reference evidence="2 3" key="1">
    <citation type="submission" date="2020-10" db="EMBL/GenBank/DDBJ databases">
        <title>Haloactinobacterium sp. RN3S43, a bacterium isolated from saline soil.</title>
        <authorList>
            <person name="Sun J.-Q."/>
        </authorList>
    </citation>
    <scope>NUCLEOTIDE SEQUENCE [LARGE SCALE GENOMIC DNA]</scope>
    <source>
        <strain evidence="2 3">RN3S43</strain>
    </source>
</reference>
<name>A0A7M1SSS7_9MICO</name>
<sequence length="152" mass="16157">MGREESGLPEERRTRLRAAMLSTFGALTVIAAIAAVYALAIGFPVVSATPVEAVAIAGERDLLVRYQVGSSSCHDPNGVEVLETEETVELQGTRVDPTGTRIIGKGCTDDLLSAVETVRLDDPLGDRRIVRPDGTELEPVDQAQVLGLAEDT</sequence>
<dbReference type="EMBL" id="CP063169">
    <property type="protein sequence ID" value="QOR70628.1"/>
    <property type="molecule type" value="Genomic_DNA"/>
</dbReference>
<dbReference type="RefSeq" id="WP_193497303.1">
    <property type="nucleotide sequence ID" value="NZ_CP063169.1"/>
</dbReference>
<proteinExistence type="predicted"/>
<organism evidence="2 3">
    <name type="scientific">Ruania alkalisoli</name>
    <dbReference type="NCBI Taxonomy" id="2779775"/>
    <lineage>
        <taxon>Bacteria</taxon>
        <taxon>Bacillati</taxon>
        <taxon>Actinomycetota</taxon>
        <taxon>Actinomycetes</taxon>
        <taxon>Micrococcales</taxon>
        <taxon>Ruaniaceae</taxon>
        <taxon>Ruania</taxon>
    </lineage>
</organism>
<keyword evidence="1" id="KW-0472">Membrane</keyword>
<protein>
    <submittedName>
        <fullName evidence="2">Uncharacterized protein</fullName>
    </submittedName>
</protein>
<dbReference type="Proteomes" id="UP000593758">
    <property type="component" value="Chromosome"/>
</dbReference>
<dbReference type="KEGG" id="halt:IM660_18935"/>
<evidence type="ECO:0000256" key="1">
    <source>
        <dbReference type="SAM" id="Phobius"/>
    </source>
</evidence>
<evidence type="ECO:0000313" key="2">
    <source>
        <dbReference type="EMBL" id="QOR70628.1"/>
    </source>
</evidence>
<evidence type="ECO:0000313" key="3">
    <source>
        <dbReference type="Proteomes" id="UP000593758"/>
    </source>
</evidence>
<dbReference type="AlphaFoldDB" id="A0A7M1SSS7"/>
<keyword evidence="1" id="KW-1133">Transmembrane helix</keyword>